<dbReference type="InterPro" id="IPR027417">
    <property type="entry name" value="P-loop_NTPase"/>
</dbReference>
<keyword evidence="2" id="KW-0963">Cytoplasm</keyword>
<comment type="caution">
    <text evidence="7">The sequence shown here is derived from an EMBL/GenBank/DDBJ whole genome shotgun (WGS) entry which is preliminary data.</text>
</comment>
<evidence type="ECO:0000256" key="2">
    <source>
        <dbReference type="ARBA" id="ARBA00022490"/>
    </source>
</evidence>
<reference evidence="7" key="1">
    <citation type="journal article" date="2019" name="Sci. Rep.">
        <title>Draft genome of Tanacetum cinerariifolium, the natural source of mosquito coil.</title>
        <authorList>
            <person name="Yamashiro T."/>
            <person name="Shiraishi A."/>
            <person name="Satake H."/>
            <person name="Nakayama K."/>
        </authorList>
    </citation>
    <scope>NUCLEOTIDE SEQUENCE</scope>
</reference>
<dbReference type="GO" id="GO:0090307">
    <property type="term" value="P:mitotic spindle assembly"/>
    <property type="evidence" value="ECO:0007669"/>
    <property type="project" value="TreeGrafter"/>
</dbReference>
<dbReference type="GO" id="GO:0008574">
    <property type="term" value="F:plus-end-directed microtubule motor activity"/>
    <property type="evidence" value="ECO:0007669"/>
    <property type="project" value="TreeGrafter"/>
</dbReference>
<dbReference type="GO" id="GO:0051231">
    <property type="term" value="P:spindle elongation"/>
    <property type="evidence" value="ECO:0007669"/>
    <property type="project" value="TreeGrafter"/>
</dbReference>
<keyword evidence="4" id="KW-0206">Cytoskeleton</keyword>
<protein>
    <submittedName>
        <fullName evidence="7">Kinesin-like protein KIN-5C</fullName>
    </submittedName>
</protein>
<keyword evidence="3" id="KW-0505">Motor protein</keyword>
<dbReference type="GO" id="GO:0005524">
    <property type="term" value="F:ATP binding"/>
    <property type="evidence" value="ECO:0007669"/>
    <property type="project" value="InterPro"/>
</dbReference>
<dbReference type="PROSITE" id="PS50067">
    <property type="entry name" value="KINESIN_MOTOR_2"/>
    <property type="match status" value="1"/>
</dbReference>
<evidence type="ECO:0000256" key="4">
    <source>
        <dbReference type="ARBA" id="ARBA00023212"/>
    </source>
</evidence>
<comment type="subcellular location">
    <subcellularLocation>
        <location evidence="1">Cytoplasm</location>
        <location evidence="1">Cytoskeleton</location>
    </subcellularLocation>
</comment>
<comment type="similarity">
    <text evidence="5">Belongs to the TRAFAC class myosin-kinesin ATPase superfamily. Kinesin family.</text>
</comment>
<dbReference type="GO" id="GO:0005876">
    <property type="term" value="C:spindle microtubule"/>
    <property type="evidence" value="ECO:0007669"/>
    <property type="project" value="TreeGrafter"/>
</dbReference>
<dbReference type="SMART" id="SM00129">
    <property type="entry name" value="KISc"/>
    <property type="match status" value="1"/>
</dbReference>
<dbReference type="PANTHER" id="PTHR47970:SF12">
    <property type="entry name" value="KINESIN FAMILY MEMBER 11"/>
    <property type="match status" value="1"/>
</dbReference>
<comment type="caution">
    <text evidence="5">Lacks conserved residue(s) required for the propagation of feature annotation.</text>
</comment>
<evidence type="ECO:0000313" key="7">
    <source>
        <dbReference type="EMBL" id="GEU89892.1"/>
    </source>
</evidence>
<name>A0A6L2NXZ5_TANCI</name>
<dbReference type="Gene3D" id="3.40.850.10">
    <property type="entry name" value="Kinesin motor domain"/>
    <property type="match status" value="1"/>
</dbReference>
<sequence length="163" mass="18028">MQAIRVGGRLICASLTKGNLSEIENQELSSRKDLDVIILERESFELLGPSHLTSIDCVLKKISDLEGQLVALRNVLSNRATIIHALAEGVDLIFTEDGVAPREAREINKSLLIVGRVINALVEDLGHVPYKDSKLTRLLRDSLGGKTKTYITLESPFPIVHQY</sequence>
<organism evidence="7">
    <name type="scientific">Tanacetum cinerariifolium</name>
    <name type="common">Dalmatian daisy</name>
    <name type="synonym">Chrysanthemum cinerariifolium</name>
    <dbReference type="NCBI Taxonomy" id="118510"/>
    <lineage>
        <taxon>Eukaryota</taxon>
        <taxon>Viridiplantae</taxon>
        <taxon>Streptophyta</taxon>
        <taxon>Embryophyta</taxon>
        <taxon>Tracheophyta</taxon>
        <taxon>Spermatophyta</taxon>
        <taxon>Magnoliopsida</taxon>
        <taxon>eudicotyledons</taxon>
        <taxon>Gunneridae</taxon>
        <taxon>Pentapetalae</taxon>
        <taxon>asterids</taxon>
        <taxon>campanulids</taxon>
        <taxon>Asterales</taxon>
        <taxon>Asteraceae</taxon>
        <taxon>Asteroideae</taxon>
        <taxon>Anthemideae</taxon>
        <taxon>Anthemidinae</taxon>
        <taxon>Tanacetum</taxon>
    </lineage>
</organism>
<evidence type="ECO:0000256" key="3">
    <source>
        <dbReference type="ARBA" id="ARBA00023175"/>
    </source>
</evidence>
<dbReference type="InterPro" id="IPR036961">
    <property type="entry name" value="Kinesin_motor_dom_sf"/>
</dbReference>
<feature type="domain" description="Kinesin motor" evidence="6">
    <location>
        <begin position="102"/>
        <end position="163"/>
    </location>
</feature>
<dbReference type="InterPro" id="IPR001752">
    <property type="entry name" value="Kinesin_motor_dom"/>
</dbReference>
<dbReference type="SUPFAM" id="SSF52540">
    <property type="entry name" value="P-loop containing nucleoside triphosphate hydrolases"/>
    <property type="match status" value="1"/>
</dbReference>
<dbReference type="GO" id="GO:0008017">
    <property type="term" value="F:microtubule binding"/>
    <property type="evidence" value="ECO:0007669"/>
    <property type="project" value="InterPro"/>
</dbReference>
<gene>
    <name evidence="7" type="ORF">Tci_061870</name>
</gene>
<dbReference type="InterPro" id="IPR047149">
    <property type="entry name" value="KIF11-like"/>
</dbReference>
<dbReference type="Pfam" id="PF00225">
    <property type="entry name" value="Kinesin"/>
    <property type="match status" value="1"/>
</dbReference>
<evidence type="ECO:0000259" key="6">
    <source>
        <dbReference type="PROSITE" id="PS50067"/>
    </source>
</evidence>
<dbReference type="PANTHER" id="PTHR47970">
    <property type="entry name" value="KINESIN-LIKE PROTEIN KIF11"/>
    <property type="match status" value="1"/>
</dbReference>
<dbReference type="GO" id="GO:0072686">
    <property type="term" value="C:mitotic spindle"/>
    <property type="evidence" value="ECO:0007669"/>
    <property type="project" value="TreeGrafter"/>
</dbReference>
<dbReference type="GO" id="GO:0007018">
    <property type="term" value="P:microtubule-based movement"/>
    <property type="evidence" value="ECO:0007669"/>
    <property type="project" value="InterPro"/>
</dbReference>
<evidence type="ECO:0000256" key="1">
    <source>
        <dbReference type="ARBA" id="ARBA00004245"/>
    </source>
</evidence>
<proteinExistence type="inferred from homology"/>
<dbReference type="EMBL" id="BKCJ010010061">
    <property type="protein sequence ID" value="GEU89892.1"/>
    <property type="molecule type" value="Genomic_DNA"/>
</dbReference>
<evidence type="ECO:0000256" key="5">
    <source>
        <dbReference type="PROSITE-ProRule" id="PRU00283"/>
    </source>
</evidence>
<accession>A0A6L2NXZ5</accession>
<dbReference type="AlphaFoldDB" id="A0A6L2NXZ5"/>